<dbReference type="RefSeq" id="WP_169346474.1">
    <property type="nucleotide sequence ID" value="NZ_JABBJJ010000090.1"/>
</dbReference>
<name>A0A848LFF2_9BACT</name>
<proteinExistence type="predicted"/>
<evidence type="ECO:0000313" key="1">
    <source>
        <dbReference type="EMBL" id="NMO17194.1"/>
    </source>
</evidence>
<accession>A0A848LFF2</accession>
<organism evidence="1 2">
    <name type="scientific">Pyxidicoccus fallax</name>
    <dbReference type="NCBI Taxonomy" id="394095"/>
    <lineage>
        <taxon>Bacteria</taxon>
        <taxon>Pseudomonadati</taxon>
        <taxon>Myxococcota</taxon>
        <taxon>Myxococcia</taxon>
        <taxon>Myxococcales</taxon>
        <taxon>Cystobacterineae</taxon>
        <taxon>Myxococcaceae</taxon>
        <taxon>Pyxidicoccus</taxon>
    </lineage>
</organism>
<dbReference type="InterPro" id="IPR008508">
    <property type="entry name" value="Bax1"/>
</dbReference>
<gene>
    <name evidence="1" type="ORF">HG543_20350</name>
</gene>
<comment type="caution">
    <text evidence="1">The sequence shown here is derived from an EMBL/GenBank/DDBJ whole genome shotgun (WGS) entry which is preliminary data.</text>
</comment>
<dbReference type="Pfam" id="PF05626">
    <property type="entry name" value="DUF790"/>
    <property type="match status" value="1"/>
</dbReference>
<evidence type="ECO:0000313" key="2">
    <source>
        <dbReference type="Proteomes" id="UP000518300"/>
    </source>
</evidence>
<keyword evidence="2" id="KW-1185">Reference proteome</keyword>
<dbReference type="PANTHER" id="PTHR39640:SF1">
    <property type="entry name" value="DUF790 FAMILY PROTEIN"/>
    <property type="match status" value="1"/>
</dbReference>
<protein>
    <submittedName>
        <fullName evidence="1">DUF790 family protein</fullName>
    </submittedName>
</protein>
<sequence length="404" mass="45061">MLTRDLLAWRVREGVLRPVFVKRNDEALLTLAQELLAEVEASRGARLDDLEESLGLRAGAFSRPKVARGLVKLLVDRLLFDEPSPGVGEARWERLKLAARELRSLPPDATVEAYEARLAQALPVPLPEAREALYADLPGNRRLVGWDGEPVTAQWLVDRYNLALAQGPLLTARRLTLRALAPELLRVRKVLRWLKFCRLVAEVRHVGEDWTLEVEGPGAMLALQKKYGLQLASFLSVVPVLGRWELTATVEAARGRHVTLALSDKDPLVSPLPAALGHVPEEVASLAEGFVDDAWELDLTPLPRHMGAAGLCVPDLTFRHRESRREVALELFHAWHAAPLARRLEELRSRPDGGLLLGVDRALAKEAGEREALEAHPQVVLFNGFPSVRRLRERLARMVEGPRR</sequence>
<dbReference type="PANTHER" id="PTHR39640">
    <property type="entry name" value="VNG6129C"/>
    <property type="match status" value="1"/>
</dbReference>
<dbReference type="EMBL" id="JABBJJ010000090">
    <property type="protein sequence ID" value="NMO17194.1"/>
    <property type="molecule type" value="Genomic_DNA"/>
</dbReference>
<dbReference type="AlphaFoldDB" id="A0A848LFF2"/>
<reference evidence="1 2" key="1">
    <citation type="submission" date="2020-04" db="EMBL/GenBank/DDBJ databases">
        <title>Draft genome of Pyxidicoccus fallax type strain.</title>
        <authorList>
            <person name="Whitworth D.E."/>
        </authorList>
    </citation>
    <scope>NUCLEOTIDE SEQUENCE [LARGE SCALE GENOMIC DNA]</scope>
    <source>
        <strain evidence="1 2">DSM 14698</strain>
    </source>
</reference>
<dbReference type="Proteomes" id="UP000518300">
    <property type="component" value="Unassembled WGS sequence"/>
</dbReference>